<dbReference type="GO" id="GO:0046872">
    <property type="term" value="F:metal ion binding"/>
    <property type="evidence" value="ECO:0007669"/>
    <property type="project" value="UniProtKB-KW"/>
</dbReference>
<dbReference type="Pfam" id="PF03492">
    <property type="entry name" value="Methyltransf_7"/>
    <property type="match status" value="1"/>
</dbReference>
<dbReference type="EMBL" id="MVGT01003215">
    <property type="protein sequence ID" value="OVA04860.1"/>
    <property type="molecule type" value="Genomic_DNA"/>
</dbReference>
<dbReference type="Proteomes" id="UP000195402">
    <property type="component" value="Unassembled WGS sequence"/>
</dbReference>
<name>A0A200Q314_MACCD</name>
<keyword evidence="1" id="KW-0479">Metal-binding</keyword>
<comment type="caution">
    <text evidence="3">The sequence shown here is derived from an EMBL/GenBank/DDBJ whole genome shotgun (WGS) entry which is preliminary data.</text>
</comment>
<dbReference type="OrthoDB" id="1523883at2759"/>
<dbReference type="GO" id="GO:0008168">
    <property type="term" value="F:methyltransferase activity"/>
    <property type="evidence" value="ECO:0007669"/>
    <property type="project" value="UniProtKB-KW"/>
</dbReference>
<sequence>MEVINLKTSQISEAFTMNGGDGRYCYANNSTIQRSGIESSKAMIEQEIEEKLDIEKLPNTNTFRIVDLGCSVGPNTLIAVQNIIKAVDLKFKSQAISVPEFHVFFNDHSSNDFNTLFGSLPEGRGYFAAGVPGSFYTRLFPRASIHFVHSSTALQWLSEVPKGVVDIHSPAWNKGRIHYANAPNEVKEAYSAQFAKDMENFLRARAQELVCGGLMVILVLGVPNGTLPTQSVPCLLQHLLGSCLMDMVKMGIIDEAKVDEFNLPLYFPSPQEIEAVVEKDRCFSIERVEVMRRPDCNAKVYSNTIRAIMEPGTKQHFGSDEIIDELFHRFTNKIVDSPSILKSGTNNLLFFLLKRNGVNVSADTY</sequence>
<dbReference type="InParanoid" id="A0A200Q314"/>
<dbReference type="InterPro" id="IPR029063">
    <property type="entry name" value="SAM-dependent_MTases_sf"/>
</dbReference>
<dbReference type="PANTHER" id="PTHR31009">
    <property type="entry name" value="S-ADENOSYL-L-METHIONINE:CARBOXYL METHYLTRANSFERASE FAMILY PROTEIN"/>
    <property type="match status" value="1"/>
</dbReference>
<dbReference type="GO" id="GO:0032259">
    <property type="term" value="P:methylation"/>
    <property type="evidence" value="ECO:0007669"/>
    <property type="project" value="UniProtKB-KW"/>
</dbReference>
<evidence type="ECO:0000256" key="1">
    <source>
        <dbReference type="ARBA" id="ARBA00022723"/>
    </source>
</evidence>
<protein>
    <submittedName>
        <fullName evidence="3">SAM dependent carboxyl methyltransferase</fullName>
    </submittedName>
</protein>
<gene>
    <name evidence="3" type="ORF">BVC80_869g33</name>
</gene>
<dbReference type="SUPFAM" id="SSF53335">
    <property type="entry name" value="S-adenosyl-L-methionine-dependent methyltransferases"/>
    <property type="match status" value="1"/>
</dbReference>
<proteinExistence type="predicted"/>
<accession>A0A200Q314</accession>
<keyword evidence="3" id="KW-0808">Transferase</keyword>
<evidence type="ECO:0000313" key="3">
    <source>
        <dbReference type="EMBL" id="OVA04860.1"/>
    </source>
</evidence>
<evidence type="ECO:0000313" key="4">
    <source>
        <dbReference type="Proteomes" id="UP000195402"/>
    </source>
</evidence>
<organism evidence="3 4">
    <name type="scientific">Macleaya cordata</name>
    <name type="common">Five-seeded plume-poppy</name>
    <name type="synonym">Bocconia cordata</name>
    <dbReference type="NCBI Taxonomy" id="56857"/>
    <lineage>
        <taxon>Eukaryota</taxon>
        <taxon>Viridiplantae</taxon>
        <taxon>Streptophyta</taxon>
        <taxon>Embryophyta</taxon>
        <taxon>Tracheophyta</taxon>
        <taxon>Spermatophyta</taxon>
        <taxon>Magnoliopsida</taxon>
        <taxon>Ranunculales</taxon>
        <taxon>Papaveraceae</taxon>
        <taxon>Papaveroideae</taxon>
        <taxon>Macleaya</taxon>
    </lineage>
</organism>
<dbReference type="AlphaFoldDB" id="A0A200Q314"/>
<keyword evidence="3" id="KW-0489">Methyltransferase</keyword>
<keyword evidence="4" id="KW-1185">Reference proteome</keyword>
<dbReference type="InterPro" id="IPR042086">
    <property type="entry name" value="MeTrfase_capping"/>
</dbReference>
<dbReference type="InterPro" id="IPR005299">
    <property type="entry name" value="MeTrfase_7"/>
</dbReference>
<dbReference type="Gene3D" id="1.10.1200.270">
    <property type="entry name" value="Methyltransferase, alpha-helical capping domain"/>
    <property type="match status" value="1"/>
</dbReference>
<reference evidence="3 4" key="1">
    <citation type="journal article" date="2017" name="Mol. Plant">
        <title>The Genome of Medicinal Plant Macleaya cordata Provides New Insights into Benzylisoquinoline Alkaloids Metabolism.</title>
        <authorList>
            <person name="Liu X."/>
            <person name="Liu Y."/>
            <person name="Huang P."/>
            <person name="Ma Y."/>
            <person name="Qing Z."/>
            <person name="Tang Q."/>
            <person name="Cao H."/>
            <person name="Cheng P."/>
            <person name="Zheng Y."/>
            <person name="Yuan Z."/>
            <person name="Zhou Y."/>
            <person name="Liu J."/>
            <person name="Tang Z."/>
            <person name="Zhuo Y."/>
            <person name="Zhang Y."/>
            <person name="Yu L."/>
            <person name="Huang J."/>
            <person name="Yang P."/>
            <person name="Peng Q."/>
            <person name="Zhang J."/>
            <person name="Jiang W."/>
            <person name="Zhang Z."/>
            <person name="Lin K."/>
            <person name="Ro D.K."/>
            <person name="Chen X."/>
            <person name="Xiong X."/>
            <person name="Shang Y."/>
            <person name="Huang S."/>
            <person name="Zeng J."/>
        </authorList>
    </citation>
    <scope>NUCLEOTIDE SEQUENCE [LARGE SCALE GENOMIC DNA]</scope>
    <source>
        <strain evidence="4">cv. BLH2017</strain>
        <tissue evidence="3">Root</tissue>
    </source>
</reference>
<evidence type="ECO:0000256" key="2">
    <source>
        <dbReference type="ARBA" id="ARBA00022842"/>
    </source>
</evidence>
<keyword evidence="2" id="KW-0460">Magnesium</keyword>
<dbReference type="Gene3D" id="3.40.50.150">
    <property type="entry name" value="Vaccinia Virus protein VP39"/>
    <property type="match status" value="1"/>
</dbReference>
<dbReference type="OMA" id="ESYAING"/>